<evidence type="ECO:0000313" key="1">
    <source>
        <dbReference type="EMBL" id="OUC97366.1"/>
    </source>
</evidence>
<name>A0A243RSN1_9ACTN</name>
<dbReference type="AlphaFoldDB" id="A0A243RSN1"/>
<dbReference type="RefSeq" id="WP_086571097.1">
    <property type="nucleotide sequence ID" value="NZ_NGFP01000039.1"/>
</dbReference>
<dbReference type="EMBL" id="NGFP01000039">
    <property type="protein sequence ID" value="OUC97366.1"/>
    <property type="molecule type" value="Genomic_DNA"/>
</dbReference>
<dbReference type="Pfam" id="PF09609">
    <property type="entry name" value="Cas_GSU0054"/>
    <property type="match status" value="2"/>
</dbReference>
<protein>
    <submittedName>
        <fullName evidence="1">Type I-U CRISPR-associated protein Cas5/Cas6</fullName>
    </submittedName>
</protein>
<keyword evidence="2" id="KW-1185">Reference proteome</keyword>
<accession>A0A243RSN1</accession>
<organism evidence="1 2">
    <name type="scientific">Streptosporangium minutum</name>
    <dbReference type="NCBI Taxonomy" id="569862"/>
    <lineage>
        <taxon>Bacteria</taxon>
        <taxon>Bacillati</taxon>
        <taxon>Actinomycetota</taxon>
        <taxon>Actinomycetes</taxon>
        <taxon>Streptosporangiales</taxon>
        <taxon>Streptosporangiaceae</taxon>
        <taxon>Streptosporangium</taxon>
    </lineage>
</organism>
<comment type="caution">
    <text evidence="1">The sequence shown here is derived from an EMBL/GenBank/DDBJ whole genome shotgun (WGS) entry which is preliminary data.</text>
</comment>
<evidence type="ECO:0000313" key="2">
    <source>
        <dbReference type="Proteomes" id="UP000194761"/>
    </source>
</evidence>
<sequence>MPLAITVRLRAGRYEAAGTRPSQAEWPPHPARLFCALVASAMDDNDWATLRWLEAAGVPEVWACEAADQEAVEGYVVTNTIEQKGGSQSWPGRTNGSRSRVSAIPQVPAFTIVWAHATPDGDTLVCLRRLARRVPYVGRATSTASLSVEAEIDEPGPEWARYVPSRIGEHALAELRIPYPGYTDQLQHSYADGQRAWAVARSVPYTVAGRTAEPAVVEGPFSDLLVFRFAPRVVQPAGDSLLTMTARLRQAVIQRIGDDVPAEVSGHGAEDRPHLGYLALLNTGHDNADGNVLGVALAVPRQMDPGSLDRLLERTVDDPIRRLTIRRDQAIPVEHDPYLTTPLRLTPEWWMAAPQGSRGWVTAAPLMLDRYPSRKQDARDLVFRSLATAGYPEPDEVEISPAALTRGAVHRPRKGTIPEGRPVRPMVHVRVRFAQPVVGPVLAGSMRYLGLGLFVPDRSSR</sequence>
<gene>
    <name evidence="1" type="ORF">CA984_11455</name>
</gene>
<proteinExistence type="predicted"/>
<dbReference type="Proteomes" id="UP000194761">
    <property type="component" value="Unassembled WGS sequence"/>
</dbReference>
<dbReference type="InterPro" id="IPR019089">
    <property type="entry name" value="Cas_GSU0054"/>
</dbReference>
<reference evidence="1 2" key="1">
    <citation type="submission" date="2017-05" db="EMBL/GenBank/DDBJ databases">
        <title>Biotechnological potential of actinobacteria isolated from South African environments.</title>
        <authorList>
            <person name="Le Roes-Hill M."/>
            <person name="Prins A."/>
            <person name="Durrell K.A."/>
        </authorList>
    </citation>
    <scope>NUCLEOTIDE SEQUENCE [LARGE SCALE GENOMIC DNA]</scope>
    <source>
        <strain evidence="1">M26</strain>
    </source>
</reference>
<dbReference type="NCBIfam" id="TIGR02165">
    <property type="entry name" value="cas5_6_GSU0054"/>
    <property type="match status" value="1"/>
</dbReference>